<accession>A0ABD3PHL0</accession>
<gene>
    <name evidence="7" type="ORF">ACHAWO_009935</name>
</gene>
<evidence type="ECO:0000256" key="4">
    <source>
        <dbReference type="PROSITE-ProRule" id="PRU00322"/>
    </source>
</evidence>
<evidence type="ECO:0000256" key="2">
    <source>
        <dbReference type="ARBA" id="ARBA00022771"/>
    </source>
</evidence>
<dbReference type="PROSITE" id="PS01358">
    <property type="entry name" value="ZF_RANBP2_1"/>
    <property type="match status" value="1"/>
</dbReference>
<evidence type="ECO:0000256" key="5">
    <source>
        <dbReference type="SAM" id="MobiDB-lite"/>
    </source>
</evidence>
<keyword evidence="8" id="KW-1185">Reference proteome</keyword>
<evidence type="ECO:0000256" key="1">
    <source>
        <dbReference type="ARBA" id="ARBA00022723"/>
    </source>
</evidence>
<keyword evidence="2 4" id="KW-0863">Zinc-finger</keyword>
<feature type="compositionally biased region" description="Acidic residues" evidence="5">
    <location>
        <begin position="33"/>
        <end position="42"/>
    </location>
</feature>
<reference evidence="7 8" key="1">
    <citation type="submission" date="2024-10" db="EMBL/GenBank/DDBJ databases">
        <title>Updated reference genomes for cyclostephanoid diatoms.</title>
        <authorList>
            <person name="Roberts W.R."/>
            <person name="Alverson A.J."/>
        </authorList>
    </citation>
    <scope>NUCLEOTIDE SEQUENCE [LARGE SCALE GENOMIC DNA]</scope>
    <source>
        <strain evidence="7 8">AJA010-31</strain>
    </source>
</reference>
<proteinExistence type="predicted"/>
<evidence type="ECO:0000259" key="6">
    <source>
        <dbReference type="PROSITE" id="PS50199"/>
    </source>
</evidence>
<dbReference type="Proteomes" id="UP001530400">
    <property type="component" value="Unassembled WGS sequence"/>
</dbReference>
<dbReference type="PROSITE" id="PS50199">
    <property type="entry name" value="ZF_RANBP2_2"/>
    <property type="match status" value="1"/>
</dbReference>
<protein>
    <recommendedName>
        <fullName evidence="6">RanBP2-type domain-containing protein</fullName>
    </recommendedName>
</protein>
<keyword evidence="1" id="KW-0479">Metal-binding</keyword>
<dbReference type="EMBL" id="JALLPJ020000621">
    <property type="protein sequence ID" value="KAL3787202.1"/>
    <property type="molecule type" value="Genomic_DNA"/>
</dbReference>
<feature type="region of interest" description="Disordered" evidence="5">
    <location>
        <begin position="31"/>
        <end position="62"/>
    </location>
</feature>
<feature type="region of interest" description="Disordered" evidence="5">
    <location>
        <begin position="108"/>
        <end position="146"/>
    </location>
</feature>
<organism evidence="7 8">
    <name type="scientific">Cyclotella atomus</name>
    <dbReference type="NCBI Taxonomy" id="382360"/>
    <lineage>
        <taxon>Eukaryota</taxon>
        <taxon>Sar</taxon>
        <taxon>Stramenopiles</taxon>
        <taxon>Ochrophyta</taxon>
        <taxon>Bacillariophyta</taxon>
        <taxon>Coscinodiscophyceae</taxon>
        <taxon>Thalassiosirophycidae</taxon>
        <taxon>Stephanodiscales</taxon>
        <taxon>Stephanodiscaceae</taxon>
        <taxon>Cyclotella</taxon>
    </lineage>
</organism>
<dbReference type="AlphaFoldDB" id="A0ABD3PHL0"/>
<dbReference type="InterPro" id="IPR001876">
    <property type="entry name" value="Znf_RanBP2"/>
</dbReference>
<dbReference type="GO" id="GO:0008270">
    <property type="term" value="F:zinc ion binding"/>
    <property type="evidence" value="ECO:0007669"/>
    <property type="project" value="UniProtKB-KW"/>
</dbReference>
<comment type="caution">
    <text evidence="7">The sequence shown here is derived from an EMBL/GenBank/DDBJ whole genome shotgun (WGS) entry which is preliminary data.</text>
</comment>
<keyword evidence="3" id="KW-0862">Zinc</keyword>
<name>A0ABD3PHL0_9STRA</name>
<sequence>MIALPPLLSAAIMPSIEPQANPLEAIQPQDVQVNEEEEEPTITEEFTIEAPELPPLAPASPRQTRTKELLLQFPGLSIPEAMRAARYTIDESESDTLQGLFEEVAAQSSSGKAAKVKDPNKVKSNRRPPGSQEIHPSKRSAPMESIDPSVLPPGITLCDVRPKNAAGRCLCRVQGCRKLDQANNDGFCRSHYNLIRGGDPDYLYAEEKGDETGDPWTCDGCDAVVSFHQKRCGNCSRWKNGIRTTGKSWMCSCGNEVMEPKSRCGKCHHWKGGRRVGGWKLGSKGEGGGIVSTVSTAVVDGIDRSTDWECCGEVIGAAKTRCGKCRKWRGGKRQIRWSYANSESVKLENDDSESPAVDPNVDWTCANQACGTENRGSKKRCSKCFSWRFSRKKARSSTGTMREEDAGEGHLTIDQLDALVNAEIQRHEGENGEGQGMEGEVPVVMAETTLEQVVVKDEEMDGEEAKVESV</sequence>
<feature type="domain" description="RanBP2-type" evidence="6">
    <location>
        <begin position="358"/>
        <end position="390"/>
    </location>
</feature>
<evidence type="ECO:0000313" key="8">
    <source>
        <dbReference type="Proteomes" id="UP001530400"/>
    </source>
</evidence>
<evidence type="ECO:0000313" key="7">
    <source>
        <dbReference type="EMBL" id="KAL3787202.1"/>
    </source>
</evidence>
<evidence type="ECO:0000256" key="3">
    <source>
        <dbReference type="ARBA" id="ARBA00022833"/>
    </source>
</evidence>